<evidence type="ECO:0000313" key="8">
    <source>
        <dbReference type="Proteomes" id="UP000295733"/>
    </source>
</evidence>
<dbReference type="AlphaFoldDB" id="A0A4R2P1L3"/>
<dbReference type="GO" id="GO:0070043">
    <property type="term" value="F:rRNA (guanine-N7-)-methyltransferase activity"/>
    <property type="evidence" value="ECO:0007669"/>
    <property type="project" value="UniProtKB-UniRule"/>
</dbReference>
<keyword evidence="3 6" id="KW-0489">Methyltransferase</keyword>
<evidence type="ECO:0000256" key="4">
    <source>
        <dbReference type="ARBA" id="ARBA00022679"/>
    </source>
</evidence>
<comment type="similarity">
    <text evidence="6">Belongs to the methyltransferase superfamily. RNA methyltransferase RsmG family.</text>
</comment>
<comment type="subcellular location">
    <subcellularLocation>
        <location evidence="6">Cytoplasm</location>
    </subcellularLocation>
</comment>
<dbReference type="NCBIfam" id="TIGR00138">
    <property type="entry name" value="rsmG_gidB"/>
    <property type="match status" value="1"/>
</dbReference>
<dbReference type="Gene3D" id="3.40.50.150">
    <property type="entry name" value="Vaccinia Virus protein VP39"/>
    <property type="match status" value="1"/>
</dbReference>
<gene>
    <name evidence="6" type="primary">rsmG</name>
    <name evidence="7" type="ORF">EV656_101463</name>
</gene>
<accession>A0A4R2P1L3</accession>
<dbReference type="Pfam" id="PF02527">
    <property type="entry name" value="GidB"/>
    <property type="match status" value="1"/>
</dbReference>
<comment type="catalytic activity">
    <reaction evidence="6">
        <text>guanosine(527) in 16S rRNA + S-adenosyl-L-methionine = N(7)-methylguanosine(527) in 16S rRNA + S-adenosyl-L-homocysteine</text>
        <dbReference type="Rhea" id="RHEA:42732"/>
        <dbReference type="Rhea" id="RHEA-COMP:10209"/>
        <dbReference type="Rhea" id="RHEA-COMP:10210"/>
        <dbReference type="ChEBI" id="CHEBI:57856"/>
        <dbReference type="ChEBI" id="CHEBI:59789"/>
        <dbReference type="ChEBI" id="CHEBI:74269"/>
        <dbReference type="ChEBI" id="CHEBI:74480"/>
        <dbReference type="EC" id="2.1.1.170"/>
    </reaction>
</comment>
<feature type="binding site" evidence="6">
    <location>
        <position position="66"/>
    </location>
    <ligand>
        <name>S-adenosyl-L-methionine</name>
        <dbReference type="ChEBI" id="CHEBI:59789"/>
    </ligand>
</feature>
<dbReference type="RefSeq" id="WP_132599029.1">
    <property type="nucleotide sequence ID" value="NZ_NRRP01000004.1"/>
</dbReference>
<organism evidence="7 8">
    <name type="scientific">Rhodovulum adriaticum</name>
    <name type="common">Rhodopseudomonas adriatica</name>
    <dbReference type="NCBI Taxonomy" id="35804"/>
    <lineage>
        <taxon>Bacteria</taxon>
        <taxon>Pseudomonadati</taxon>
        <taxon>Pseudomonadota</taxon>
        <taxon>Alphaproteobacteria</taxon>
        <taxon>Rhodobacterales</taxon>
        <taxon>Paracoccaceae</taxon>
        <taxon>Rhodovulum</taxon>
    </lineage>
</organism>
<feature type="binding site" evidence="6">
    <location>
        <position position="135"/>
    </location>
    <ligand>
        <name>S-adenosyl-L-methionine</name>
        <dbReference type="ChEBI" id="CHEBI:59789"/>
    </ligand>
</feature>
<dbReference type="PANTHER" id="PTHR31760">
    <property type="entry name" value="S-ADENOSYL-L-METHIONINE-DEPENDENT METHYLTRANSFERASES SUPERFAMILY PROTEIN"/>
    <property type="match status" value="1"/>
</dbReference>
<feature type="binding site" evidence="6">
    <location>
        <position position="71"/>
    </location>
    <ligand>
        <name>S-adenosyl-L-methionine</name>
        <dbReference type="ChEBI" id="CHEBI:59789"/>
    </ligand>
</feature>
<keyword evidence="2 6" id="KW-0698">rRNA processing</keyword>
<keyword evidence="8" id="KW-1185">Reference proteome</keyword>
<evidence type="ECO:0000256" key="1">
    <source>
        <dbReference type="ARBA" id="ARBA00022490"/>
    </source>
</evidence>
<evidence type="ECO:0000256" key="3">
    <source>
        <dbReference type="ARBA" id="ARBA00022603"/>
    </source>
</evidence>
<dbReference type="InterPro" id="IPR029063">
    <property type="entry name" value="SAM-dependent_MTases_sf"/>
</dbReference>
<dbReference type="Proteomes" id="UP000295733">
    <property type="component" value="Unassembled WGS sequence"/>
</dbReference>
<name>A0A4R2P1L3_RHOAD</name>
<reference evidence="7 8" key="1">
    <citation type="submission" date="2019-03" db="EMBL/GenBank/DDBJ databases">
        <title>Genomic Encyclopedia of Type Strains, Phase IV (KMG-IV): sequencing the most valuable type-strain genomes for metagenomic binning, comparative biology and taxonomic classification.</title>
        <authorList>
            <person name="Goeker M."/>
        </authorList>
    </citation>
    <scope>NUCLEOTIDE SEQUENCE [LARGE SCALE GENOMIC DNA]</scope>
    <source>
        <strain evidence="7 8">DSM 2781</strain>
    </source>
</reference>
<dbReference type="SUPFAM" id="SSF53335">
    <property type="entry name" value="S-adenosyl-L-methionine-dependent methyltransferases"/>
    <property type="match status" value="1"/>
</dbReference>
<keyword evidence="4 6" id="KW-0808">Transferase</keyword>
<dbReference type="EC" id="2.1.1.170" evidence="6"/>
<dbReference type="InterPro" id="IPR003682">
    <property type="entry name" value="rRNA_ssu_MeTfrase_G"/>
</dbReference>
<comment type="caution">
    <text evidence="6">Lacks conserved residue(s) required for the propagation of feature annotation.</text>
</comment>
<evidence type="ECO:0000313" key="7">
    <source>
        <dbReference type="EMBL" id="TCP27555.1"/>
    </source>
</evidence>
<sequence length="202" mass="21759">MTVTRDVPRETSERLSAYAALLRKWNPAINLVSRSTLKDLETRHIADSAQLFDLAPKNAAHWVDLGSGGGFPGLVIAILAADAAPQMRVTLIESDLRKATFLRTAARELGLENTNVLSQRIEAAPPQGADVLSARALAPLTDLLSFATRHLAPDGVALFPKGARHDQELEAALATWRFTVQKIPSTTDPQAVILQIGGIARV</sequence>
<dbReference type="OrthoDB" id="9808773at2"/>
<dbReference type="EMBL" id="SLXL01000001">
    <property type="protein sequence ID" value="TCP27555.1"/>
    <property type="molecule type" value="Genomic_DNA"/>
</dbReference>
<dbReference type="PIRSF" id="PIRSF003078">
    <property type="entry name" value="GidB"/>
    <property type="match status" value="1"/>
</dbReference>
<feature type="binding site" evidence="6">
    <location>
        <begin position="121"/>
        <end position="122"/>
    </location>
    <ligand>
        <name>S-adenosyl-L-methionine</name>
        <dbReference type="ChEBI" id="CHEBI:59789"/>
    </ligand>
</feature>
<keyword evidence="1 6" id="KW-0963">Cytoplasm</keyword>
<dbReference type="PANTHER" id="PTHR31760:SF0">
    <property type="entry name" value="S-ADENOSYL-L-METHIONINE-DEPENDENT METHYLTRANSFERASES SUPERFAMILY PROTEIN"/>
    <property type="match status" value="1"/>
</dbReference>
<keyword evidence="5 6" id="KW-0949">S-adenosyl-L-methionine</keyword>
<comment type="function">
    <text evidence="6">Specifically methylates the N7 position of guanine in position 527 of 16S rRNA.</text>
</comment>
<comment type="caution">
    <text evidence="7">The sequence shown here is derived from an EMBL/GenBank/DDBJ whole genome shotgun (WGS) entry which is preliminary data.</text>
</comment>
<dbReference type="HAMAP" id="MF_00074">
    <property type="entry name" value="16SrRNA_methyltr_G"/>
    <property type="match status" value="1"/>
</dbReference>
<proteinExistence type="inferred from homology"/>
<evidence type="ECO:0000256" key="6">
    <source>
        <dbReference type="HAMAP-Rule" id="MF_00074"/>
    </source>
</evidence>
<evidence type="ECO:0000256" key="2">
    <source>
        <dbReference type="ARBA" id="ARBA00022552"/>
    </source>
</evidence>
<dbReference type="GO" id="GO:0005829">
    <property type="term" value="C:cytosol"/>
    <property type="evidence" value="ECO:0007669"/>
    <property type="project" value="TreeGrafter"/>
</dbReference>
<evidence type="ECO:0000256" key="5">
    <source>
        <dbReference type="ARBA" id="ARBA00022691"/>
    </source>
</evidence>
<protein>
    <recommendedName>
        <fullName evidence="6">Ribosomal RNA small subunit methyltransferase G</fullName>
        <ecNumber evidence="6">2.1.1.170</ecNumber>
    </recommendedName>
    <alternativeName>
        <fullName evidence="6">16S rRNA 7-methylguanosine methyltransferase</fullName>
        <shortName evidence="6">16S rRNA m7G methyltransferase</shortName>
    </alternativeName>
</protein>